<dbReference type="SMART" id="SM00367">
    <property type="entry name" value="LRR_CC"/>
    <property type="match status" value="11"/>
</dbReference>
<dbReference type="PROSITE" id="PS50181">
    <property type="entry name" value="FBOX"/>
    <property type="match status" value="1"/>
</dbReference>
<feature type="domain" description="F-box" evidence="5">
    <location>
        <begin position="75"/>
        <end position="121"/>
    </location>
</feature>
<dbReference type="InterPro" id="IPR057207">
    <property type="entry name" value="FBXL15_LRR"/>
</dbReference>
<keyword evidence="1" id="KW-0433">Leucine-rich repeat</keyword>
<organism evidence="6 7">
    <name type="scientific">Mesorhabditis spiculigera</name>
    <dbReference type="NCBI Taxonomy" id="96644"/>
    <lineage>
        <taxon>Eukaryota</taxon>
        <taxon>Metazoa</taxon>
        <taxon>Ecdysozoa</taxon>
        <taxon>Nematoda</taxon>
        <taxon>Chromadorea</taxon>
        <taxon>Rhabditida</taxon>
        <taxon>Rhabditina</taxon>
        <taxon>Rhabditomorpha</taxon>
        <taxon>Rhabditoidea</taxon>
        <taxon>Rhabditidae</taxon>
        <taxon>Mesorhabditinae</taxon>
        <taxon>Mesorhabditis</taxon>
    </lineage>
</organism>
<dbReference type="EMBL" id="CATQJA010002662">
    <property type="protein sequence ID" value="CAJ0580851.1"/>
    <property type="molecule type" value="Genomic_DNA"/>
</dbReference>
<dbReference type="FunFam" id="3.80.10.10:FF:000042">
    <property type="entry name" value="F-box/LRR-repeat protein 20 isoform 2"/>
    <property type="match status" value="1"/>
</dbReference>
<dbReference type="PANTHER" id="PTHR13382">
    <property type="entry name" value="MITOCHONDRIAL ATP SYNTHASE COUPLING FACTOR B"/>
    <property type="match status" value="1"/>
</dbReference>
<dbReference type="InterPro" id="IPR001810">
    <property type="entry name" value="F-box_dom"/>
</dbReference>
<dbReference type="Gene3D" id="3.80.10.10">
    <property type="entry name" value="Ribonuclease Inhibitor"/>
    <property type="match status" value="2"/>
</dbReference>
<dbReference type="Proteomes" id="UP001177023">
    <property type="component" value="Unassembled WGS sequence"/>
</dbReference>
<dbReference type="Pfam" id="PF12937">
    <property type="entry name" value="F-box-like"/>
    <property type="match status" value="1"/>
</dbReference>
<dbReference type="Pfam" id="PF25372">
    <property type="entry name" value="DUF7885"/>
    <property type="match status" value="1"/>
</dbReference>
<dbReference type="InterPro" id="IPR050648">
    <property type="entry name" value="F-box_LRR-repeat"/>
</dbReference>
<dbReference type="InterPro" id="IPR001611">
    <property type="entry name" value="Leu-rich_rpt"/>
</dbReference>
<sequence length="486" mass="54257">MRRVRDNRREENGAAEERDPLNAMSGGGERASSGHGRFRSRGLKDKGKTHPTIQAKHNQMYLITSLAQKPPMDGALINQALPRELLLRIFSLLDMVSLCRCAQTCRYWNLLALDGSNWMTVDFFDFQKFIKGPVVENLAKRCGGFLKDLSLRGCENIQDSALRSFTRQCPNIERLSLYKCKRVTDMTCENLGKNCHRLQVLNLENCGAITDRALRFIADGCKKLEYINISWCDAITNRGISFLLKGCPELQALIMKGCEGVTDSVFNNLADSMDSIIELDMNRCFVTDDTVQAIANGAARLEYLCLSQCPQITDRSLNSLAQGCKRLTDLELANCNLLSDVGFGNLAKNCKGLMRLDLEDCSLITDQALHAFANHCPQIVGMTLSHCEQVTDDGVIALCQAHKDTLEVLELDNCPMVTDAALLHMKNVKNLKRVDLYDCQSVSKEAINRLKQQRPVISVHAYFAPPTPPVTSNPPRNNICRCCTIL</sequence>
<comment type="caution">
    <text evidence="6">The sequence shown here is derived from an EMBL/GenBank/DDBJ whole genome shotgun (WGS) entry which is preliminary data.</text>
</comment>
<proteinExistence type="predicted"/>
<name>A0AA36D534_9BILA</name>
<dbReference type="AlphaFoldDB" id="A0AA36D534"/>
<reference evidence="6" key="1">
    <citation type="submission" date="2023-06" db="EMBL/GenBank/DDBJ databases">
        <authorList>
            <person name="Delattre M."/>
        </authorList>
    </citation>
    <scope>NUCLEOTIDE SEQUENCE</scope>
    <source>
        <strain evidence="6">AF72</strain>
    </source>
</reference>
<dbReference type="Pfam" id="PF13516">
    <property type="entry name" value="LRR_6"/>
    <property type="match status" value="1"/>
</dbReference>
<dbReference type="SMART" id="SM00256">
    <property type="entry name" value="FBOX"/>
    <property type="match status" value="1"/>
</dbReference>
<evidence type="ECO:0000256" key="1">
    <source>
        <dbReference type="ARBA" id="ARBA00022614"/>
    </source>
</evidence>
<keyword evidence="2" id="KW-0677">Repeat</keyword>
<feature type="region of interest" description="Disordered" evidence="4">
    <location>
        <begin position="1"/>
        <end position="54"/>
    </location>
</feature>
<evidence type="ECO:0000313" key="7">
    <source>
        <dbReference type="Proteomes" id="UP001177023"/>
    </source>
</evidence>
<evidence type="ECO:0000313" key="6">
    <source>
        <dbReference type="EMBL" id="CAJ0580851.1"/>
    </source>
</evidence>
<dbReference type="PANTHER" id="PTHR13382:SF69">
    <property type="entry name" value="FI18408P1"/>
    <property type="match status" value="1"/>
</dbReference>
<dbReference type="SUPFAM" id="SSF52047">
    <property type="entry name" value="RNI-like"/>
    <property type="match status" value="1"/>
</dbReference>
<dbReference type="CDD" id="cd22115">
    <property type="entry name" value="F-box_FBXL2-like"/>
    <property type="match status" value="1"/>
</dbReference>
<gene>
    <name evidence="6" type="ORF">MSPICULIGERA_LOCUS19029</name>
</gene>
<evidence type="ECO:0000256" key="2">
    <source>
        <dbReference type="ARBA" id="ARBA00022737"/>
    </source>
</evidence>
<dbReference type="InterPro" id="IPR006553">
    <property type="entry name" value="Leu-rich_rpt_Cys-con_subtyp"/>
</dbReference>
<protein>
    <recommendedName>
        <fullName evidence="5">F-box domain-containing protein</fullName>
    </recommendedName>
</protein>
<dbReference type="GO" id="GO:0005737">
    <property type="term" value="C:cytoplasm"/>
    <property type="evidence" value="ECO:0007669"/>
    <property type="project" value="TreeGrafter"/>
</dbReference>
<feature type="compositionally biased region" description="Basic and acidic residues" evidence="4">
    <location>
        <begin position="7"/>
        <end position="20"/>
    </location>
</feature>
<feature type="non-terminal residue" evidence="6">
    <location>
        <position position="486"/>
    </location>
</feature>
<evidence type="ECO:0000259" key="5">
    <source>
        <dbReference type="PROSITE" id="PS50181"/>
    </source>
</evidence>
<accession>A0AA36D534</accession>
<keyword evidence="3" id="KW-0833">Ubl conjugation pathway</keyword>
<dbReference type="InterPro" id="IPR032675">
    <property type="entry name" value="LRR_dom_sf"/>
</dbReference>
<keyword evidence="7" id="KW-1185">Reference proteome</keyword>
<evidence type="ECO:0000256" key="4">
    <source>
        <dbReference type="SAM" id="MobiDB-lite"/>
    </source>
</evidence>
<evidence type="ECO:0000256" key="3">
    <source>
        <dbReference type="ARBA" id="ARBA00022786"/>
    </source>
</evidence>